<comment type="cofactor">
    <cofactor evidence="1">
        <name>(R)-lipoate</name>
        <dbReference type="ChEBI" id="CHEBI:83088"/>
    </cofactor>
</comment>
<dbReference type="GO" id="GO:0031405">
    <property type="term" value="F:lipoic acid binding"/>
    <property type="evidence" value="ECO:0007669"/>
    <property type="project" value="TreeGrafter"/>
</dbReference>
<keyword evidence="3" id="KW-0012">Acyltransferase</keyword>
<gene>
    <name evidence="5" type="ORF">GUJ93_ZPchr0001g29289</name>
</gene>
<keyword evidence="2" id="KW-0808">Transferase</keyword>
<evidence type="ECO:0000256" key="2">
    <source>
        <dbReference type="ARBA" id="ARBA00022679"/>
    </source>
</evidence>
<dbReference type="InterPro" id="IPR001078">
    <property type="entry name" value="2-oxoacid_DH_actylTfrase"/>
</dbReference>
<feature type="domain" description="2-oxoacid dehydrogenase acyltransferase catalytic" evidence="4">
    <location>
        <begin position="2"/>
        <end position="100"/>
    </location>
</feature>
<keyword evidence="6" id="KW-1185">Reference proteome</keyword>
<sequence>MASHNRLSMEDIAGGTITLSNIGAIGGKFGSPLLNLPEVAIIALGRIQKLPRYDDDENVYPSSIINVTVGADHRVVDGATVARFCNEWKSLVEKPELLLLHMR</sequence>
<dbReference type="PANTHER" id="PTHR43178">
    <property type="entry name" value="DIHYDROLIPOAMIDE ACETYLTRANSFERASE COMPONENT OF PYRUVATE DEHYDROGENASE COMPLEX"/>
    <property type="match status" value="1"/>
</dbReference>
<reference evidence="5" key="2">
    <citation type="submission" date="2021-02" db="EMBL/GenBank/DDBJ databases">
        <authorList>
            <person name="Kimball J.A."/>
            <person name="Haas M.W."/>
            <person name="Macchietto M."/>
            <person name="Kono T."/>
            <person name="Duquette J."/>
            <person name="Shao M."/>
        </authorList>
    </citation>
    <scope>NUCLEOTIDE SEQUENCE</scope>
    <source>
        <tissue evidence="5">Fresh leaf tissue</tissue>
    </source>
</reference>
<dbReference type="InterPro" id="IPR050743">
    <property type="entry name" value="2-oxoacid_DH_E2_comp"/>
</dbReference>
<evidence type="ECO:0000313" key="5">
    <source>
        <dbReference type="EMBL" id="KAG8052109.1"/>
    </source>
</evidence>
<dbReference type="GO" id="GO:0016407">
    <property type="term" value="F:acetyltransferase activity"/>
    <property type="evidence" value="ECO:0007669"/>
    <property type="project" value="TreeGrafter"/>
</dbReference>
<dbReference type="GO" id="GO:0005739">
    <property type="term" value="C:mitochondrion"/>
    <property type="evidence" value="ECO:0007669"/>
    <property type="project" value="TreeGrafter"/>
</dbReference>
<comment type="caution">
    <text evidence="5">The sequence shown here is derived from an EMBL/GenBank/DDBJ whole genome shotgun (WGS) entry which is preliminary data.</text>
</comment>
<evidence type="ECO:0000259" key="4">
    <source>
        <dbReference type="Pfam" id="PF00198"/>
    </source>
</evidence>
<reference evidence="5" key="1">
    <citation type="journal article" date="2021" name="bioRxiv">
        <title>Whole Genome Assembly and Annotation of Northern Wild Rice, Zizania palustris L., Supports a Whole Genome Duplication in the Zizania Genus.</title>
        <authorList>
            <person name="Haas M."/>
            <person name="Kono T."/>
            <person name="Macchietto M."/>
            <person name="Millas R."/>
            <person name="McGilp L."/>
            <person name="Shao M."/>
            <person name="Duquette J."/>
            <person name="Hirsch C.N."/>
            <person name="Kimball J."/>
        </authorList>
    </citation>
    <scope>NUCLEOTIDE SEQUENCE</scope>
    <source>
        <tissue evidence="5">Fresh leaf tissue</tissue>
    </source>
</reference>
<accession>A0A8J5RRW0</accession>
<evidence type="ECO:0000256" key="1">
    <source>
        <dbReference type="ARBA" id="ARBA00001938"/>
    </source>
</evidence>
<dbReference type="Pfam" id="PF00198">
    <property type="entry name" value="2-oxoacid_dh"/>
    <property type="match status" value="1"/>
</dbReference>
<protein>
    <recommendedName>
        <fullName evidence="4">2-oxoacid dehydrogenase acyltransferase catalytic domain-containing protein</fullName>
    </recommendedName>
</protein>
<proteinExistence type="predicted"/>
<dbReference type="PANTHER" id="PTHR43178:SF14">
    <property type="entry name" value="LIPOAMIDE ACYLTRANSFERASE COMPONENT OF BRANCHED-CHAIN ALPHA-KETO ACID DEHYDROGENASE COMPLEX, MITOCHONDRIAL"/>
    <property type="match status" value="1"/>
</dbReference>
<name>A0A8J5RRW0_ZIZPA</name>
<dbReference type="EMBL" id="JAAALK010000288">
    <property type="protein sequence ID" value="KAG8052109.1"/>
    <property type="molecule type" value="Genomic_DNA"/>
</dbReference>
<evidence type="ECO:0000313" key="6">
    <source>
        <dbReference type="Proteomes" id="UP000729402"/>
    </source>
</evidence>
<evidence type="ECO:0000256" key="3">
    <source>
        <dbReference type="ARBA" id="ARBA00023315"/>
    </source>
</evidence>
<dbReference type="AlphaFoldDB" id="A0A8J5RRW0"/>
<dbReference type="OrthoDB" id="15567at2759"/>
<organism evidence="5 6">
    <name type="scientific">Zizania palustris</name>
    <name type="common">Northern wild rice</name>
    <dbReference type="NCBI Taxonomy" id="103762"/>
    <lineage>
        <taxon>Eukaryota</taxon>
        <taxon>Viridiplantae</taxon>
        <taxon>Streptophyta</taxon>
        <taxon>Embryophyta</taxon>
        <taxon>Tracheophyta</taxon>
        <taxon>Spermatophyta</taxon>
        <taxon>Magnoliopsida</taxon>
        <taxon>Liliopsida</taxon>
        <taxon>Poales</taxon>
        <taxon>Poaceae</taxon>
        <taxon>BOP clade</taxon>
        <taxon>Oryzoideae</taxon>
        <taxon>Oryzeae</taxon>
        <taxon>Zizaniinae</taxon>
        <taxon>Zizania</taxon>
    </lineage>
</organism>
<dbReference type="Proteomes" id="UP000729402">
    <property type="component" value="Unassembled WGS sequence"/>
</dbReference>